<dbReference type="RefSeq" id="WP_057793153.1">
    <property type="nucleotide sequence ID" value="NZ_CAXIBE010000007.1"/>
</dbReference>
<dbReference type="InterPro" id="IPR020103">
    <property type="entry name" value="PsdUridine_synth_cat_dom_sf"/>
</dbReference>
<comment type="similarity">
    <text evidence="1">Belongs to the pseudouridine synthase RluA family.</text>
</comment>
<dbReference type="InterPro" id="IPR006145">
    <property type="entry name" value="PsdUridine_synth_RsuA/RluA"/>
</dbReference>
<dbReference type="Pfam" id="PF00849">
    <property type="entry name" value="PseudoU_synth_2"/>
    <property type="match status" value="1"/>
</dbReference>
<proteinExistence type="inferred from homology"/>
<dbReference type="EMBL" id="CP013926">
    <property type="protein sequence ID" value="AMJ74348.1"/>
    <property type="molecule type" value="Genomic_DNA"/>
</dbReference>
<keyword evidence="5" id="KW-1185">Reference proteome</keyword>
<dbReference type="Gene3D" id="3.30.2350.10">
    <property type="entry name" value="Pseudouridine synthase"/>
    <property type="match status" value="1"/>
</dbReference>
<feature type="domain" description="Pseudouridine synthase RsuA/RluA-like" evidence="3">
    <location>
        <begin position="12"/>
        <end position="187"/>
    </location>
</feature>
<dbReference type="SUPFAM" id="SSF55120">
    <property type="entry name" value="Pseudouridine synthase"/>
    <property type="match status" value="1"/>
</dbReference>
<reference evidence="4 5" key="1">
    <citation type="submission" date="2015-12" db="EMBL/GenBank/DDBJ databases">
        <title>Intraspecies pangenome expansion in the marine bacterium Alteromonas.</title>
        <authorList>
            <person name="Lopez-Perez M."/>
            <person name="Rodriguez-Valera F."/>
        </authorList>
    </citation>
    <scope>NUCLEOTIDE SEQUENCE [LARGE SCALE GENOMIC DNA]</scope>
    <source>
        <strain evidence="4 5">LMG 21861</strain>
    </source>
</reference>
<gene>
    <name evidence="4" type="ORF">AVL57_10460</name>
</gene>
<dbReference type="InterPro" id="IPR050188">
    <property type="entry name" value="RluA_PseudoU_synthase"/>
</dbReference>
<feature type="region of interest" description="Disordered" evidence="2">
    <location>
        <begin position="25"/>
        <end position="53"/>
    </location>
</feature>
<evidence type="ECO:0000313" key="5">
    <source>
        <dbReference type="Proteomes" id="UP000056750"/>
    </source>
</evidence>
<dbReference type="PANTHER" id="PTHR21600">
    <property type="entry name" value="MITOCHONDRIAL RNA PSEUDOURIDINE SYNTHASE"/>
    <property type="match status" value="1"/>
</dbReference>
<accession>A0ABM5YIP8</accession>
<protein>
    <submittedName>
        <fullName evidence="4">RNA pseudouridine synthase</fullName>
    </submittedName>
</protein>
<dbReference type="PANTHER" id="PTHR21600:SF87">
    <property type="entry name" value="RNA PSEUDOURIDYLATE SYNTHASE DOMAIN-CONTAINING PROTEIN 1"/>
    <property type="match status" value="1"/>
</dbReference>
<evidence type="ECO:0000259" key="3">
    <source>
        <dbReference type="Pfam" id="PF00849"/>
    </source>
</evidence>
<evidence type="ECO:0000256" key="1">
    <source>
        <dbReference type="ARBA" id="ARBA00010876"/>
    </source>
</evidence>
<evidence type="ECO:0000313" key="4">
    <source>
        <dbReference type="EMBL" id="AMJ74348.1"/>
    </source>
</evidence>
<name>A0ABM5YIP8_9ALTE</name>
<feature type="compositionally biased region" description="Polar residues" evidence="2">
    <location>
        <begin position="27"/>
        <end position="49"/>
    </location>
</feature>
<organism evidence="4 5">
    <name type="scientific">Alteromonas stellipolaris</name>
    <dbReference type="NCBI Taxonomy" id="233316"/>
    <lineage>
        <taxon>Bacteria</taxon>
        <taxon>Pseudomonadati</taxon>
        <taxon>Pseudomonadota</taxon>
        <taxon>Gammaproteobacteria</taxon>
        <taxon>Alteromonadales</taxon>
        <taxon>Alteromonadaceae</taxon>
        <taxon>Alteromonas/Salinimonas group</taxon>
        <taxon>Alteromonas</taxon>
    </lineage>
</organism>
<sequence length="269" mass="29154">MNEIPILVDDNDVLIVNKPSGIAMHDSANTQNANSTGKNIRTSESADSANTTNIDNNIDTHTLGIVSRLREQTGYNQLHLCHRLDTGTSGCLCLAKNAHTAALIGDAFATRQVSKYYLAISADKPKKKQGTIVGDMKNRRGGQFMLLKSKENPAVTQFFSQSAKPGYRGFIVKPLTGKTHQIRVALKSVGAAIHGDTLYSGKPSDRLHLHAGWLSIPLPSRTISVKAPILSGDLFADSEVATWLAELPEPDTFNWPDVAPSLLRLVSKT</sequence>
<evidence type="ECO:0000256" key="2">
    <source>
        <dbReference type="SAM" id="MobiDB-lite"/>
    </source>
</evidence>
<dbReference type="CDD" id="cd02869">
    <property type="entry name" value="PseudoU_synth_RluA_like"/>
    <property type="match status" value="1"/>
</dbReference>
<dbReference type="Proteomes" id="UP000056750">
    <property type="component" value="Chromosome"/>
</dbReference>